<accession>A0A4S8KTB5</accession>
<evidence type="ECO:0000313" key="2">
    <source>
        <dbReference type="Proteomes" id="UP000297245"/>
    </source>
</evidence>
<dbReference type="AlphaFoldDB" id="A0A4S8KTB5"/>
<reference evidence="1 2" key="1">
    <citation type="journal article" date="2019" name="Nat. Ecol. Evol.">
        <title>Megaphylogeny resolves global patterns of mushroom evolution.</title>
        <authorList>
            <person name="Varga T."/>
            <person name="Krizsan K."/>
            <person name="Foldi C."/>
            <person name="Dima B."/>
            <person name="Sanchez-Garcia M."/>
            <person name="Sanchez-Ramirez S."/>
            <person name="Szollosi G.J."/>
            <person name="Szarkandi J.G."/>
            <person name="Papp V."/>
            <person name="Albert L."/>
            <person name="Andreopoulos W."/>
            <person name="Angelini C."/>
            <person name="Antonin V."/>
            <person name="Barry K.W."/>
            <person name="Bougher N.L."/>
            <person name="Buchanan P."/>
            <person name="Buyck B."/>
            <person name="Bense V."/>
            <person name="Catcheside P."/>
            <person name="Chovatia M."/>
            <person name="Cooper J."/>
            <person name="Damon W."/>
            <person name="Desjardin D."/>
            <person name="Finy P."/>
            <person name="Geml J."/>
            <person name="Haridas S."/>
            <person name="Hughes K."/>
            <person name="Justo A."/>
            <person name="Karasinski D."/>
            <person name="Kautmanova I."/>
            <person name="Kiss B."/>
            <person name="Kocsube S."/>
            <person name="Kotiranta H."/>
            <person name="LaButti K.M."/>
            <person name="Lechner B.E."/>
            <person name="Liimatainen K."/>
            <person name="Lipzen A."/>
            <person name="Lukacs Z."/>
            <person name="Mihaltcheva S."/>
            <person name="Morgado L.N."/>
            <person name="Niskanen T."/>
            <person name="Noordeloos M.E."/>
            <person name="Ohm R.A."/>
            <person name="Ortiz-Santana B."/>
            <person name="Ovrebo C."/>
            <person name="Racz N."/>
            <person name="Riley R."/>
            <person name="Savchenko A."/>
            <person name="Shiryaev A."/>
            <person name="Soop K."/>
            <person name="Spirin V."/>
            <person name="Szebenyi C."/>
            <person name="Tomsovsky M."/>
            <person name="Tulloss R.E."/>
            <person name="Uehling J."/>
            <person name="Grigoriev I.V."/>
            <person name="Vagvolgyi C."/>
            <person name="Papp T."/>
            <person name="Martin F.M."/>
            <person name="Miettinen O."/>
            <person name="Hibbett D.S."/>
            <person name="Nagy L.G."/>
        </authorList>
    </citation>
    <scope>NUCLEOTIDE SEQUENCE [LARGE SCALE GENOMIC DNA]</scope>
    <source>
        <strain evidence="1 2">CBS 962.96</strain>
    </source>
</reference>
<keyword evidence="2" id="KW-1185">Reference proteome</keyword>
<protein>
    <submittedName>
        <fullName evidence="1">Uncharacterized protein</fullName>
    </submittedName>
</protein>
<proteinExistence type="predicted"/>
<sequence length="202" mass="22522">NAGPHNLLPSLLALQKRSGFQLQTFVFQLPAAVQPHYFSQHRDNVTVNGLVTFLKLNPNLDLEDCRLDIPLLCRELKIDPHYSSSEPLVPNLTRLHIAQVQSAPASGRQRDVWKRLNPGIETDNDIAEMVVSRWNPSRSSDQSGGVHTSSGMTVNGILVKLKDGFTFQAYSRNLAPDTMLRLNVCETEGMPLCVKIGKRPRV</sequence>
<organism evidence="1 2">
    <name type="scientific">Dendrothele bispora (strain CBS 962.96)</name>
    <dbReference type="NCBI Taxonomy" id="1314807"/>
    <lineage>
        <taxon>Eukaryota</taxon>
        <taxon>Fungi</taxon>
        <taxon>Dikarya</taxon>
        <taxon>Basidiomycota</taxon>
        <taxon>Agaricomycotina</taxon>
        <taxon>Agaricomycetes</taxon>
        <taxon>Agaricomycetidae</taxon>
        <taxon>Agaricales</taxon>
        <taxon>Agaricales incertae sedis</taxon>
        <taxon>Dendrothele</taxon>
    </lineage>
</organism>
<name>A0A4S8KTB5_DENBC</name>
<dbReference type="EMBL" id="ML180107">
    <property type="protein sequence ID" value="THU78931.1"/>
    <property type="molecule type" value="Genomic_DNA"/>
</dbReference>
<feature type="non-terminal residue" evidence="1">
    <location>
        <position position="1"/>
    </location>
</feature>
<gene>
    <name evidence="1" type="ORF">K435DRAFT_876087</name>
</gene>
<dbReference type="Proteomes" id="UP000297245">
    <property type="component" value="Unassembled WGS sequence"/>
</dbReference>
<evidence type="ECO:0000313" key="1">
    <source>
        <dbReference type="EMBL" id="THU78931.1"/>
    </source>
</evidence>